<evidence type="ECO:0000313" key="1">
    <source>
        <dbReference type="EMBL" id="KAH7921615.1"/>
    </source>
</evidence>
<evidence type="ECO:0000313" key="2">
    <source>
        <dbReference type="Proteomes" id="UP000790709"/>
    </source>
</evidence>
<sequence length="1256" mass="134658">MPPGTPYHAFALPYPIRVDAFSSPDDLPPPFNKPALHLLTHTHTDHLAGLAAASFDRRVVCSPDAKAMLLRHEVYKERARCDAERAQGEGEGRVERTRTFSHLRIPPVVKPDGRISYTGSRDLLHAVPLNTPTQFELDADVTVTITLIDANHCPGAVMFLISGPLGTVLHTGDLRAEPWFLASLARNPLLQPYLADPPQTGLGVYVARAEGLGVGGGLCVEASEDRKDTGGGVRIGVSEGVCAGAGEGVRIGAGEGVHVGAADRVSHEEAVHEKGAETVHTQESETPHTQDAPLVRTLEAIYLDTACLLDTVVVPSKDTAVQGLVELIALFPASTYFFINAWTWGYEDVLKGVARAFHCKIHVDRYKFGIYTHTSDPFLRAVVTRDEHATRFHACERFARCAYVDVDVGGEGLGGGAKEHAFANDKDEGKGKGQGICESKDNGIAQSTGPAPRSAKGKHIVYVNPVTMGCAQWGAYMRDVKRRVALEGAESVHSLLVPLSRHSPLPELMSFVTLFRPRAVVPNTLVPALGGLDWAAMRRMFAGCVCGADASRAPASSSLLGGLASDVAAAGLASHAADTPSVPALDPAESDAALKNVLGCAGAAEAERWAETGRMRRRLEVLGDWLRGRERDVVERALGRAGVRGGGGEGGDERRGDSDGEWRGTTEMGDMWRVGMRKAQEQEQGGKRKRTRYVDSDEETDSAGGSDAHARTARRLFGVQGSDGAWLPSSSPPSLSSVWGDGDAVMSPLILPRADASSEGNAVAGPSRISPVARRRTPRIEVDTPPPLQSHSQPQPHIAPPADLLTPVSSPAGRSRKGKGREVPAGGAFMHEAPLLDFDHFDSPSFPSTPTPRCSTPTPECSTPTQKSCTPTRNNSTPTPKPKPKPKNIRRTPTEPTPLAGTGTAPHLPDRNHAPPPMEVIPDFDSDSGLPSQAPDVDGDPLSQPASQLKPEHPFTDLQNYTAESPRSQSHSQPLRLSPCSPTRRKRPRSMADARDVSAAKRLRLDTSENSDPRGAFVPGVDDSAGFLIAGLSKRPLQRTFTPDDAGGVVDNLKTPRNHSSASLDTMGVFDIPKTPIPPNRPTPSPRRLQLSPTVPLLPRAHTPLVPRMRTRLMSPSIATSATVSETSLNLDLDLNSNLHLDDDEAAARRERRRARKAERLAMAEKLRRARPDLVVSVPPSRSASTHIPAATSEGPSRARNTRLEGVAQCGSDPEASESPVLDWDRSRRLAEEVREAVAMGRKPSEVLPRLSCLGG</sequence>
<accession>A0ACB8B733</accession>
<comment type="caution">
    <text evidence="1">The sequence shown here is derived from an EMBL/GenBank/DDBJ whole genome shotgun (WGS) entry which is preliminary data.</text>
</comment>
<proteinExistence type="predicted"/>
<gene>
    <name evidence="1" type="ORF">BV22DRAFT_1132123</name>
</gene>
<name>A0ACB8B733_9AGAM</name>
<dbReference type="Proteomes" id="UP000790709">
    <property type="component" value="Unassembled WGS sequence"/>
</dbReference>
<protein>
    <submittedName>
        <fullName evidence="1">Uncharacterized protein</fullName>
    </submittedName>
</protein>
<dbReference type="EMBL" id="MU266518">
    <property type="protein sequence ID" value="KAH7921615.1"/>
    <property type="molecule type" value="Genomic_DNA"/>
</dbReference>
<keyword evidence="2" id="KW-1185">Reference proteome</keyword>
<organism evidence="1 2">
    <name type="scientific">Leucogyrophana mollusca</name>
    <dbReference type="NCBI Taxonomy" id="85980"/>
    <lineage>
        <taxon>Eukaryota</taxon>
        <taxon>Fungi</taxon>
        <taxon>Dikarya</taxon>
        <taxon>Basidiomycota</taxon>
        <taxon>Agaricomycotina</taxon>
        <taxon>Agaricomycetes</taxon>
        <taxon>Agaricomycetidae</taxon>
        <taxon>Boletales</taxon>
        <taxon>Boletales incertae sedis</taxon>
        <taxon>Leucogyrophana</taxon>
    </lineage>
</organism>
<reference evidence="1" key="1">
    <citation type="journal article" date="2021" name="New Phytol.">
        <title>Evolutionary innovations through gain and loss of genes in the ectomycorrhizal Boletales.</title>
        <authorList>
            <person name="Wu G."/>
            <person name="Miyauchi S."/>
            <person name="Morin E."/>
            <person name="Kuo A."/>
            <person name="Drula E."/>
            <person name="Varga T."/>
            <person name="Kohler A."/>
            <person name="Feng B."/>
            <person name="Cao Y."/>
            <person name="Lipzen A."/>
            <person name="Daum C."/>
            <person name="Hundley H."/>
            <person name="Pangilinan J."/>
            <person name="Johnson J."/>
            <person name="Barry K."/>
            <person name="LaButti K."/>
            <person name="Ng V."/>
            <person name="Ahrendt S."/>
            <person name="Min B."/>
            <person name="Choi I.G."/>
            <person name="Park H."/>
            <person name="Plett J.M."/>
            <person name="Magnuson J."/>
            <person name="Spatafora J.W."/>
            <person name="Nagy L.G."/>
            <person name="Henrissat B."/>
            <person name="Grigoriev I.V."/>
            <person name="Yang Z.L."/>
            <person name="Xu J."/>
            <person name="Martin F.M."/>
        </authorList>
    </citation>
    <scope>NUCLEOTIDE SEQUENCE</scope>
    <source>
        <strain evidence="1">KUC20120723A-06</strain>
    </source>
</reference>